<accession>A0A2P2D5K9</accession>
<comment type="caution">
    <text evidence="1">The sequence shown here is derived from an EMBL/GenBank/DDBJ whole genome shotgun (WGS) entry which is preliminary data.</text>
</comment>
<dbReference type="EMBL" id="BFAY01000011">
    <property type="protein sequence ID" value="GBF39926.1"/>
    <property type="molecule type" value="Genomic_DNA"/>
</dbReference>
<dbReference type="Proteomes" id="UP000245076">
    <property type="component" value="Unassembled WGS sequence"/>
</dbReference>
<gene>
    <name evidence="1" type="ORF">LPTSP1_29350</name>
</gene>
<evidence type="ECO:0000313" key="2">
    <source>
        <dbReference type="Proteomes" id="UP000245076"/>
    </source>
</evidence>
<protein>
    <submittedName>
        <fullName evidence="1">Uncharacterized protein</fullName>
    </submittedName>
</protein>
<proteinExistence type="predicted"/>
<organism evidence="1 2">
    <name type="scientific">Leptospira johnsonii</name>
    <dbReference type="NCBI Taxonomy" id="1917820"/>
    <lineage>
        <taxon>Bacteria</taxon>
        <taxon>Pseudomonadati</taxon>
        <taxon>Spirochaetota</taxon>
        <taxon>Spirochaetia</taxon>
        <taxon>Leptospirales</taxon>
        <taxon>Leptospiraceae</taxon>
        <taxon>Leptospira</taxon>
    </lineage>
</organism>
<dbReference type="AlphaFoldDB" id="A0A2P2D5K9"/>
<name>A0A2P2D5K9_9LEPT</name>
<keyword evidence="2" id="KW-1185">Reference proteome</keyword>
<evidence type="ECO:0000313" key="1">
    <source>
        <dbReference type="EMBL" id="GBF39926.1"/>
    </source>
</evidence>
<sequence>MTAVILFPENKRQKERTCLAGVSESKPCPGNCRDFYRESNWNDSGEQACFAFEKLEKFLEGVSSFSVGATAFQQAPADILENFSTRSEIGFDLVRYFLSISSPDQVMSTILEMDDSLLYRIVKEDFKIFQKLKKEKKIFGTETNFLDSKAAQFWNGLPPERISKFILFCLRTKKDNIFASRFLGLMPIETLLMLGESLGLSKEEEVELYKGLEDSLYEFPIRFPTIYPHLLELFSEDPEINIILSTMEGLVERKESLLRAREEVLKIIEESHKKNSHQEVLNYLNTLDKDAALEILGMLEEQSHIGFSEKSLLSAYIKGEESDFITFGRRPQVFRVK</sequence>
<reference evidence="1 2" key="1">
    <citation type="submission" date="2018-02" db="EMBL/GenBank/DDBJ databases">
        <title>Novel Leptospira species isolated from soil and water in Japan.</title>
        <authorList>
            <person name="Nakao R."/>
            <person name="Masuzawa T."/>
        </authorList>
    </citation>
    <scope>NUCLEOTIDE SEQUENCE [LARGE SCALE GENOMIC DNA]</scope>
    <source>
        <strain evidence="1 2">E8</strain>
    </source>
</reference>